<protein>
    <submittedName>
        <fullName evidence="5">WD repeat-containing protein 20</fullName>
    </submittedName>
</protein>
<dbReference type="InterPro" id="IPR051362">
    <property type="entry name" value="WD_repeat_creC_regulators"/>
</dbReference>
<dbReference type="SMART" id="SM00320">
    <property type="entry name" value="WD40"/>
    <property type="match status" value="5"/>
</dbReference>
<dbReference type="EMBL" id="HBUF01240197">
    <property type="protein sequence ID" value="CAG6676583.1"/>
    <property type="molecule type" value="Transcribed_RNA"/>
</dbReference>
<evidence type="ECO:0000256" key="3">
    <source>
        <dbReference type="PROSITE-ProRule" id="PRU00221"/>
    </source>
</evidence>
<keyword evidence="2" id="KW-0677">Repeat</keyword>
<dbReference type="EMBL" id="HBUF01020121">
    <property type="protein sequence ID" value="CAG6610908.1"/>
    <property type="molecule type" value="Transcribed_RNA"/>
</dbReference>
<dbReference type="EMBL" id="HBUF01020120">
    <property type="protein sequence ID" value="CAG6610907.1"/>
    <property type="molecule type" value="Transcribed_RNA"/>
</dbReference>
<evidence type="ECO:0000313" key="5">
    <source>
        <dbReference type="EMBL" id="CAG6676585.1"/>
    </source>
</evidence>
<dbReference type="EMBL" id="HBUF01369720">
    <property type="protein sequence ID" value="CAG6725522.1"/>
    <property type="molecule type" value="Transcribed_RNA"/>
</dbReference>
<dbReference type="EMBL" id="HBUF01020122">
    <property type="protein sequence ID" value="CAG6610909.1"/>
    <property type="molecule type" value="Transcribed_RNA"/>
</dbReference>
<dbReference type="EMBL" id="HBUF01240196">
    <property type="protein sequence ID" value="CAG6676582.1"/>
    <property type="molecule type" value="Transcribed_RNA"/>
</dbReference>
<dbReference type="EMBL" id="HBUF01369718">
    <property type="protein sequence ID" value="CAG6725520.1"/>
    <property type="molecule type" value="Transcribed_RNA"/>
</dbReference>
<dbReference type="EMBL" id="HBUF01240198">
    <property type="protein sequence ID" value="CAG6676584.1"/>
    <property type="molecule type" value="Transcribed_RNA"/>
</dbReference>
<dbReference type="Pfam" id="PF00400">
    <property type="entry name" value="WD40"/>
    <property type="match status" value="2"/>
</dbReference>
<evidence type="ECO:0000256" key="1">
    <source>
        <dbReference type="ARBA" id="ARBA00022574"/>
    </source>
</evidence>
<dbReference type="EMBL" id="HBUF01575475">
    <property type="protein sequence ID" value="CAG6768163.1"/>
    <property type="molecule type" value="Transcribed_RNA"/>
</dbReference>
<dbReference type="SUPFAM" id="SSF50978">
    <property type="entry name" value="WD40 repeat-like"/>
    <property type="match status" value="1"/>
</dbReference>
<dbReference type="Gene3D" id="2.130.10.10">
    <property type="entry name" value="YVTN repeat-like/Quinoprotein amine dehydrogenase"/>
    <property type="match status" value="1"/>
</dbReference>
<feature type="repeat" description="WD" evidence="3">
    <location>
        <begin position="284"/>
        <end position="325"/>
    </location>
</feature>
<evidence type="ECO:0000256" key="2">
    <source>
        <dbReference type="ARBA" id="ARBA00022737"/>
    </source>
</evidence>
<dbReference type="EMBL" id="HBUF01575474">
    <property type="protein sequence ID" value="CAG6768162.1"/>
    <property type="molecule type" value="Transcribed_RNA"/>
</dbReference>
<dbReference type="EMBL" id="HBUF01240199">
    <property type="protein sequence ID" value="CAG6676585.1"/>
    <property type="molecule type" value="Transcribed_RNA"/>
</dbReference>
<dbReference type="PANTHER" id="PTHR14107">
    <property type="entry name" value="WD REPEAT PROTEIN"/>
    <property type="match status" value="1"/>
</dbReference>
<dbReference type="EMBL" id="HBUF01369719">
    <property type="protein sequence ID" value="CAG6725521.1"/>
    <property type="molecule type" value="Transcribed_RNA"/>
</dbReference>
<dbReference type="InterPro" id="IPR015943">
    <property type="entry name" value="WD40/YVTN_repeat-like_dom_sf"/>
</dbReference>
<dbReference type="InterPro" id="IPR001680">
    <property type="entry name" value="WD40_rpt"/>
</dbReference>
<reference evidence="5" key="1">
    <citation type="submission" date="2021-05" db="EMBL/GenBank/DDBJ databases">
        <authorList>
            <person name="Alioto T."/>
            <person name="Alioto T."/>
            <person name="Gomez Garrido J."/>
        </authorList>
    </citation>
    <scope>NUCLEOTIDE SEQUENCE</scope>
</reference>
<accession>A0A8D8SV94</accession>
<organism evidence="5">
    <name type="scientific">Cacopsylla melanoneura</name>
    <dbReference type="NCBI Taxonomy" id="428564"/>
    <lineage>
        <taxon>Eukaryota</taxon>
        <taxon>Metazoa</taxon>
        <taxon>Ecdysozoa</taxon>
        <taxon>Arthropoda</taxon>
        <taxon>Hexapoda</taxon>
        <taxon>Insecta</taxon>
        <taxon>Pterygota</taxon>
        <taxon>Neoptera</taxon>
        <taxon>Paraneoptera</taxon>
        <taxon>Hemiptera</taxon>
        <taxon>Sternorrhyncha</taxon>
        <taxon>Psylloidea</taxon>
        <taxon>Psyllidae</taxon>
        <taxon>Psyllinae</taxon>
        <taxon>Cacopsylla</taxon>
    </lineage>
</organism>
<dbReference type="InterPro" id="IPR036322">
    <property type="entry name" value="WD40_repeat_dom_sf"/>
</dbReference>
<dbReference type="EMBL" id="HBUF01575476">
    <property type="protein sequence ID" value="CAG6768164.1"/>
    <property type="molecule type" value="Transcribed_RNA"/>
</dbReference>
<dbReference type="PROSITE" id="PS50082">
    <property type="entry name" value="WD_REPEATS_2"/>
    <property type="match status" value="1"/>
</dbReference>
<dbReference type="PANTHER" id="PTHR14107:SF16">
    <property type="entry name" value="AT02583P"/>
    <property type="match status" value="1"/>
</dbReference>
<name>A0A8D8SV94_9HEMI</name>
<keyword evidence="1 3" id="KW-0853">WD repeat</keyword>
<evidence type="ECO:0000256" key="4">
    <source>
        <dbReference type="SAM" id="MobiDB-lite"/>
    </source>
</evidence>
<sequence length="546" mass="60814">MLNHDEHRVTDDADHCEIMASSVDGAEDEDKLKTQFVIRDGTYKRMTLSEYSRPNRVAYTTNQGNTAVKVSFITLPDPDPSGYPERLCFNTGKELYVFVYKGVKKAADLTKYVDKKIYKGTNPTSHDFNRFTATLDSISLVVGFSTGPIQLFDPIKREEKDFKTFNEHTSIDKSKVTCVRWIPNSKNLFLASYASGHMYLFNQDLPCCISTPSYQLLQSGEGYAVYTLKSKSPLNPVHRWVIGHEGSSVNEFAFSPCHVYLAVVSQDGFLRVFNYATQELVGRARSYYGGFLCVCWSPDSKYVVVGGEDDLITVWRLKDRCVVARGDGHHSWVSVVAFDPFSTQLHSDEDTVQCYRLGSVGQDTQLCLWDITEDLLTQTNVFSVRTKTSNNNNVTNSTGNGTIKCHNNSNLTINHKDSGDHSTSHVASLTQRLAGFSFGSSDKNKSHDHNNSHSRSSPNSGLSLAESTDPMRLIGTASCPRSDQCPRIEPLIRKKIAHERLTALVFKEDCFVAACQDGYVYTWARPGKISNQNSHLVAGTGSSTVV</sequence>
<dbReference type="AlphaFoldDB" id="A0A8D8SV94"/>
<feature type="region of interest" description="Disordered" evidence="4">
    <location>
        <begin position="440"/>
        <end position="466"/>
    </location>
</feature>
<proteinExistence type="predicted"/>
<feature type="compositionally biased region" description="Basic and acidic residues" evidence="4">
    <location>
        <begin position="442"/>
        <end position="451"/>
    </location>
</feature>